<feature type="transmembrane region" description="Helical" evidence="9">
    <location>
        <begin position="34"/>
        <end position="53"/>
    </location>
</feature>
<sequence>MFELPLTNPVIVFALSMTVFLISPMLMRLLKIPGIIGPIIAGVVIGPHGLGVLQRGQTIELLGTVGLLFIIFIAGLEMDIDGFKKYRNRSITFGLLSFFIPLILGTGIGLFLEYSLAASILLGSILGSHTLLGYPIASRLGISKNKAVTTAVGGTLLTDTLALLILAVITGAATGDLSIAFFVTLIISLTIFTILNLIGIPILSKWIFKNMGNEGDKVFTYVIVVLFLSAFLAILAGVEPIIGAFLSGLALNRLVFDQGPLMNRIRFTANALFIPFFLLSVGMLMDLGVLISDPKAWILTILILVGVMIGKYAAAWITSKIYKYSNEERNITFGLTIPQAAATLAATLVGFDVGLLDQSTVNGVIIMILGTCIVGPYLVEKFGREISLHEEQQPYEKGDAPERIMIPMANPDTMESLLDLGFVLRKNTSMDQPLYPLRIVKKDMRTAEGEIANAEKMLGHTVMYASGADVPVKLVTRVDHNIANGIARAIVEERISMVIVGWEGKRSTPQRIFGNVLDQLVEQTSQSIIIAKLKHPLSTTKRIIAILPKGIDHSRGFKEALMQIKMMTNDLGAQLVCIVIDDEASKYEKFLKEIKSNPVTSVKEVEDWDTLYFEPSPQRNDDLIIVVSARKGTVAWHPELEIIPGKLAAMNHETFIIYYPQEEKEIDVRGTTGTELPKEVLFKNDFY</sequence>
<keyword evidence="7" id="KW-0406">Ion transport</keyword>
<feature type="domain" description="UspA" evidence="10">
    <location>
        <begin position="443"/>
        <end position="531"/>
    </location>
</feature>
<feature type="transmembrane region" description="Helical" evidence="9">
    <location>
        <begin position="297"/>
        <end position="318"/>
    </location>
</feature>
<keyword evidence="5 9" id="KW-0812">Transmembrane</keyword>
<accession>A0A1H0RW59</accession>
<dbReference type="Proteomes" id="UP000199159">
    <property type="component" value="Unassembled WGS sequence"/>
</dbReference>
<proteinExistence type="inferred from homology"/>
<feature type="transmembrane region" description="Helical" evidence="9">
    <location>
        <begin position="218"/>
        <end position="235"/>
    </location>
</feature>
<keyword evidence="4" id="KW-0050">Antiport</keyword>
<keyword evidence="8 9" id="KW-0472">Membrane</keyword>
<dbReference type="PANTHER" id="PTHR43562">
    <property type="entry name" value="NAPA-TYPE SODIUM/HYDROGEN ANTIPORTER"/>
    <property type="match status" value="1"/>
</dbReference>
<feature type="transmembrane region" description="Helical" evidence="9">
    <location>
        <begin position="330"/>
        <end position="349"/>
    </location>
</feature>
<dbReference type="GO" id="GO:1902600">
    <property type="term" value="P:proton transmembrane transport"/>
    <property type="evidence" value="ECO:0007669"/>
    <property type="project" value="InterPro"/>
</dbReference>
<protein>
    <submittedName>
        <fullName evidence="12">Kef-type K+ transport system, membrane component KefB</fullName>
    </submittedName>
</protein>
<evidence type="ECO:0000259" key="10">
    <source>
        <dbReference type="Pfam" id="PF00582"/>
    </source>
</evidence>
<evidence type="ECO:0000256" key="8">
    <source>
        <dbReference type="ARBA" id="ARBA00023136"/>
    </source>
</evidence>
<feature type="transmembrane region" description="Helical" evidence="9">
    <location>
        <begin position="268"/>
        <end position="291"/>
    </location>
</feature>
<feature type="transmembrane region" description="Helical" evidence="9">
    <location>
        <begin position="116"/>
        <end position="136"/>
    </location>
</feature>
<keyword evidence="6 9" id="KW-1133">Transmembrane helix</keyword>
<evidence type="ECO:0000256" key="9">
    <source>
        <dbReference type="SAM" id="Phobius"/>
    </source>
</evidence>
<evidence type="ECO:0000313" key="13">
    <source>
        <dbReference type="Proteomes" id="UP000199159"/>
    </source>
</evidence>
<dbReference type="InterPro" id="IPR006016">
    <property type="entry name" value="UspA"/>
</dbReference>
<organism evidence="12 13">
    <name type="scientific">Litchfieldia salsa</name>
    <dbReference type="NCBI Taxonomy" id="930152"/>
    <lineage>
        <taxon>Bacteria</taxon>
        <taxon>Bacillati</taxon>
        <taxon>Bacillota</taxon>
        <taxon>Bacilli</taxon>
        <taxon>Bacillales</taxon>
        <taxon>Bacillaceae</taxon>
        <taxon>Litchfieldia</taxon>
    </lineage>
</organism>
<evidence type="ECO:0000256" key="7">
    <source>
        <dbReference type="ARBA" id="ARBA00023065"/>
    </source>
</evidence>
<dbReference type="InterPro" id="IPR006153">
    <property type="entry name" value="Cation/H_exchanger_TM"/>
</dbReference>
<dbReference type="EMBL" id="FNJU01000002">
    <property type="protein sequence ID" value="SDP33198.1"/>
    <property type="molecule type" value="Genomic_DNA"/>
</dbReference>
<evidence type="ECO:0000256" key="4">
    <source>
        <dbReference type="ARBA" id="ARBA00022449"/>
    </source>
</evidence>
<dbReference type="InterPro" id="IPR038770">
    <property type="entry name" value="Na+/solute_symporter_sf"/>
</dbReference>
<dbReference type="PANTHER" id="PTHR43562:SF4">
    <property type="entry name" value="NA(+)_H(+) ANTIPORTER NHAS5"/>
    <property type="match status" value="1"/>
</dbReference>
<feature type="transmembrane region" description="Helical" evidence="9">
    <location>
        <begin position="179"/>
        <end position="198"/>
    </location>
</feature>
<dbReference type="Gene3D" id="1.20.1530.20">
    <property type="match status" value="1"/>
</dbReference>
<feature type="transmembrane region" description="Helical" evidence="9">
    <location>
        <begin position="90"/>
        <end position="110"/>
    </location>
</feature>
<keyword evidence="3" id="KW-0813">Transport</keyword>
<feature type="transmembrane region" description="Helical" evidence="9">
    <location>
        <begin position="59"/>
        <end position="78"/>
    </location>
</feature>
<gene>
    <name evidence="12" type="ORF">SAMN05216565_102393</name>
</gene>
<feature type="transmembrane region" description="Helical" evidence="9">
    <location>
        <begin position="148"/>
        <end position="173"/>
    </location>
</feature>
<dbReference type="Gene3D" id="3.40.50.12370">
    <property type="match status" value="1"/>
</dbReference>
<dbReference type="OrthoDB" id="9793589at2"/>
<evidence type="ECO:0000256" key="2">
    <source>
        <dbReference type="ARBA" id="ARBA00005551"/>
    </source>
</evidence>
<dbReference type="AlphaFoldDB" id="A0A1H0RW59"/>
<feature type="transmembrane region" description="Helical" evidence="9">
    <location>
        <begin position="6"/>
        <end position="27"/>
    </location>
</feature>
<evidence type="ECO:0000259" key="11">
    <source>
        <dbReference type="Pfam" id="PF00999"/>
    </source>
</evidence>
<dbReference type="SUPFAM" id="SSF52402">
    <property type="entry name" value="Adenine nucleotide alpha hydrolases-like"/>
    <property type="match status" value="1"/>
</dbReference>
<evidence type="ECO:0000256" key="1">
    <source>
        <dbReference type="ARBA" id="ARBA00004141"/>
    </source>
</evidence>
<dbReference type="GO" id="GO:0015297">
    <property type="term" value="F:antiporter activity"/>
    <property type="evidence" value="ECO:0007669"/>
    <property type="project" value="UniProtKB-KW"/>
</dbReference>
<comment type="subcellular location">
    <subcellularLocation>
        <location evidence="1">Membrane</location>
        <topology evidence="1">Multi-pass membrane protein</topology>
    </subcellularLocation>
</comment>
<dbReference type="GO" id="GO:0016020">
    <property type="term" value="C:membrane"/>
    <property type="evidence" value="ECO:0007669"/>
    <property type="project" value="UniProtKB-SubCell"/>
</dbReference>
<keyword evidence="13" id="KW-1185">Reference proteome</keyword>
<evidence type="ECO:0000256" key="3">
    <source>
        <dbReference type="ARBA" id="ARBA00022448"/>
    </source>
</evidence>
<dbReference type="STRING" id="930152.SAMN05216565_102393"/>
<evidence type="ECO:0000313" key="12">
    <source>
        <dbReference type="EMBL" id="SDP33198.1"/>
    </source>
</evidence>
<name>A0A1H0RW59_9BACI</name>
<dbReference type="RefSeq" id="WP_090850851.1">
    <property type="nucleotide sequence ID" value="NZ_FNJU01000002.1"/>
</dbReference>
<dbReference type="Pfam" id="PF00582">
    <property type="entry name" value="Usp"/>
    <property type="match status" value="1"/>
</dbReference>
<dbReference type="Pfam" id="PF00999">
    <property type="entry name" value="Na_H_Exchanger"/>
    <property type="match status" value="1"/>
</dbReference>
<evidence type="ECO:0000256" key="6">
    <source>
        <dbReference type="ARBA" id="ARBA00022989"/>
    </source>
</evidence>
<feature type="domain" description="Cation/H+ exchanger transmembrane" evidence="11">
    <location>
        <begin position="19"/>
        <end position="378"/>
    </location>
</feature>
<reference evidence="13" key="1">
    <citation type="submission" date="2016-10" db="EMBL/GenBank/DDBJ databases">
        <authorList>
            <person name="Varghese N."/>
            <person name="Submissions S."/>
        </authorList>
    </citation>
    <scope>NUCLEOTIDE SEQUENCE [LARGE SCALE GENOMIC DNA]</scope>
    <source>
        <strain evidence="13">IBRC-M10078</strain>
    </source>
</reference>
<evidence type="ECO:0000256" key="5">
    <source>
        <dbReference type="ARBA" id="ARBA00022692"/>
    </source>
</evidence>
<feature type="transmembrane region" description="Helical" evidence="9">
    <location>
        <begin position="361"/>
        <end position="379"/>
    </location>
</feature>
<comment type="similarity">
    <text evidence="2">Belongs to the monovalent cation:proton antiporter 2 (CPA2) transporter (TC 2.A.37) family.</text>
</comment>